<evidence type="ECO:0000259" key="2">
    <source>
        <dbReference type="Pfam" id="PF00646"/>
    </source>
</evidence>
<feature type="domain" description="At1g61320/AtMIF1 LRR" evidence="3">
    <location>
        <begin position="127"/>
        <end position="457"/>
    </location>
</feature>
<evidence type="ECO:0000259" key="3">
    <source>
        <dbReference type="Pfam" id="PF23622"/>
    </source>
</evidence>
<feature type="region of interest" description="Disordered" evidence="1">
    <location>
        <begin position="1"/>
        <end position="24"/>
    </location>
</feature>
<evidence type="ECO:0000313" key="5">
    <source>
        <dbReference type="Proteomes" id="UP000807115"/>
    </source>
</evidence>
<dbReference type="InterPro" id="IPR053772">
    <property type="entry name" value="At1g61320/At1g61330-like"/>
</dbReference>
<sequence length="507" mass="57230">MAIDSGGGGGCSGSGSGSGSGAKKQRLVELDDRCEAVESDAIRADRISALPEELRLHVLTDLPLKDAIRTGALARGWRDLWKRRWAHRASLKVHLCSRDDPRRELDALAREPRPRRRLERFSLIVDTSYLKSSEFQRFLDYATECGVEDLHVETQSRSTTAAAKLKFHLPLSSPALARLSLRDIPVSMFYKGAQQPFQALEVIRLVSVSFRSEAFTKMMALCPNLLTLDLRLCRCNGYGWVFNRLPPNLRSLTIARCDRITSLDFVRVPTLRSFRYYGCPSNLPFSIPRDAVLSDLYIQLYSYDPVPMKEWNIDKLRKSLPEDLSSLGVLTICYKALTGASVLPADGASAQLTNFNLHSLKELHLRMLEMKAVNLSNLYLFLKTFQCPNLERLFVQFPNYRYAPMEGSIDQVWEEPPEVGLDNLVMVKVMNFNWNPAEVQLVSFLLRKAKSLHKLLIVSHNVTPVDLPDTPEADLSPLKEALVNGKIMFTKSDNAATQPYHDAFIKV</sequence>
<dbReference type="SUPFAM" id="SSF81383">
    <property type="entry name" value="F-box domain"/>
    <property type="match status" value="1"/>
</dbReference>
<dbReference type="Gene3D" id="3.80.10.10">
    <property type="entry name" value="Ribonuclease Inhibitor"/>
    <property type="match status" value="1"/>
</dbReference>
<dbReference type="PANTHER" id="PTHR34145:SF65">
    <property type="entry name" value="FBD DOMAIN-CONTAINING PROTEIN"/>
    <property type="match status" value="1"/>
</dbReference>
<evidence type="ECO:0000313" key="4">
    <source>
        <dbReference type="EMBL" id="KAG0515763.1"/>
    </source>
</evidence>
<dbReference type="InterPro" id="IPR055357">
    <property type="entry name" value="LRR_At1g61320_AtMIF1"/>
</dbReference>
<dbReference type="Pfam" id="PF00646">
    <property type="entry name" value="F-box"/>
    <property type="match status" value="1"/>
</dbReference>
<dbReference type="InterPro" id="IPR001810">
    <property type="entry name" value="F-box_dom"/>
</dbReference>
<accession>A0A921Q5E4</accession>
<proteinExistence type="predicted"/>
<gene>
    <name evidence="4" type="ORF">BDA96_10G306000</name>
</gene>
<dbReference type="Pfam" id="PF23622">
    <property type="entry name" value="LRR_At1g61320_AtMIF1"/>
    <property type="match status" value="1"/>
</dbReference>
<comment type="caution">
    <text evidence="4">The sequence shown here is derived from an EMBL/GenBank/DDBJ whole genome shotgun (WGS) entry which is preliminary data.</text>
</comment>
<dbReference type="PANTHER" id="PTHR34145">
    <property type="entry name" value="OS02G0105600 PROTEIN"/>
    <property type="match status" value="1"/>
</dbReference>
<evidence type="ECO:0008006" key="6">
    <source>
        <dbReference type="Google" id="ProtNLM"/>
    </source>
</evidence>
<name>A0A921Q5E4_SORBI</name>
<evidence type="ECO:0000256" key="1">
    <source>
        <dbReference type="SAM" id="MobiDB-lite"/>
    </source>
</evidence>
<reference evidence="4" key="2">
    <citation type="submission" date="2020-10" db="EMBL/GenBank/DDBJ databases">
        <authorList>
            <person name="Cooper E.A."/>
            <person name="Brenton Z.W."/>
            <person name="Flinn B.S."/>
            <person name="Jenkins J."/>
            <person name="Shu S."/>
            <person name="Flowers D."/>
            <person name="Luo F."/>
            <person name="Wang Y."/>
            <person name="Xia P."/>
            <person name="Barry K."/>
            <person name="Daum C."/>
            <person name="Lipzen A."/>
            <person name="Yoshinaga Y."/>
            <person name="Schmutz J."/>
            <person name="Saski C."/>
            <person name="Vermerris W."/>
            <person name="Kresovich S."/>
        </authorList>
    </citation>
    <scope>NUCLEOTIDE SEQUENCE</scope>
</reference>
<reference evidence="4" key="1">
    <citation type="journal article" date="2019" name="BMC Genomics">
        <title>A new reference genome for Sorghum bicolor reveals high levels of sequence similarity between sweet and grain genotypes: implications for the genetics of sugar metabolism.</title>
        <authorList>
            <person name="Cooper E.A."/>
            <person name="Brenton Z.W."/>
            <person name="Flinn B.S."/>
            <person name="Jenkins J."/>
            <person name="Shu S."/>
            <person name="Flowers D."/>
            <person name="Luo F."/>
            <person name="Wang Y."/>
            <person name="Xia P."/>
            <person name="Barry K."/>
            <person name="Daum C."/>
            <person name="Lipzen A."/>
            <person name="Yoshinaga Y."/>
            <person name="Schmutz J."/>
            <person name="Saski C."/>
            <person name="Vermerris W."/>
            <person name="Kresovich S."/>
        </authorList>
    </citation>
    <scope>NUCLEOTIDE SEQUENCE</scope>
</reference>
<feature type="domain" description="F-box" evidence="2">
    <location>
        <begin position="47"/>
        <end position="84"/>
    </location>
</feature>
<dbReference type="AlphaFoldDB" id="A0A921Q5E4"/>
<dbReference type="InterPro" id="IPR032675">
    <property type="entry name" value="LRR_dom_sf"/>
</dbReference>
<feature type="compositionally biased region" description="Gly residues" evidence="1">
    <location>
        <begin position="1"/>
        <end position="20"/>
    </location>
</feature>
<dbReference type="InterPro" id="IPR036047">
    <property type="entry name" value="F-box-like_dom_sf"/>
</dbReference>
<protein>
    <recommendedName>
        <fullName evidence="6">F-box domain-containing protein</fullName>
    </recommendedName>
</protein>
<dbReference type="Proteomes" id="UP000807115">
    <property type="component" value="Chromosome 10"/>
</dbReference>
<organism evidence="4 5">
    <name type="scientific">Sorghum bicolor</name>
    <name type="common">Sorghum</name>
    <name type="synonym">Sorghum vulgare</name>
    <dbReference type="NCBI Taxonomy" id="4558"/>
    <lineage>
        <taxon>Eukaryota</taxon>
        <taxon>Viridiplantae</taxon>
        <taxon>Streptophyta</taxon>
        <taxon>Embryophyta</taxon>
        <taxon>Tracheophyta</taxon>
        <taxon>Spermatophyta</taxon>
        <taxon>Magnoliopsida</taxon>
        <taxon>Liliopsida</taxon>
        <taxon>Poales</taxon>
        <taxon>Poaceae</taxon>
        <taxon>PACMAD clade</taxon>
        <taxon>Panicoideae</taxon>
        <taxon>Andropogonodae</taxon>
        <taxon>Andropogoneae</taxon>
        <taxon>Sorghinae</taxon>
        <taxon>Sorghum</taxon>
    </lineage>
</organism>
<dbReference type="SUPFAM" id="SSF52047">
    <property type="entry name" value="RNI-like"/>
    <property type="match status" value="1"/>
</dbReference>
<dbReference type="EMBL" id="CM027689">
    <property type="protein sequence ID" value="KAG0515763.1"/>
    <property type="molecule type" value="Genomic_DNA"/>
</dbReference>